<evidence type="ECO:0000313" key="7">
    <source>
        <dbReference type="EnsemblMetazoa" id="HelroP188191"/>
    </source>
</evidence>
<keyword evidence="8" id="KW-1185">Reference proteome</keyword>
<dbReference type="PANTHER" id="PTHR23507">
    <property type="entry name" value="ZGC:174356"/>
    <property type="match status" value="1"/>
</dbReference>
<dbReference type="FunCoup" id="T1FPR5">
    <property type="interactions" value="122"/>
</dbReference>
<dbReference type="eggNOG" id="KOG2816">
    <property type="taxonomic scope" value="Eukaryota"/>
</dbReference>
<dbReference type="GO" id="GO:0022857">
    <property type="term" value="F:transmembrane transporter activity"/>
    <property type="evidence" value="ECO:0000318"/>
    <property type="project" value="GO_Central"/>
</dbReference>
<feature type="transmembrane region" description="Helical" evidence="5">
    <location>
        <begin position="137"/>
        <end position="156"/>
    </location>
</feature>
<evidence type="ECO:0000256" key="3">
    <source>
        <dbReference type="ARBA" id="ARBA00022989"/>
    </source>
</evidence>
<dbReference type="GO" id="GO:0016020">
    <property type="term" value="C:membrane"/>
    <property type="evidence" value="ECO:0000318"/>
    <property type="project" value="GO_Central"/>
</dbReference>
<feature type="transmembrane region" description="Helical" evidence="5">
    <location>
        <begin position="301"/>
        <end position="318"/>
    </location>
</feature>
<gene>
    <name evidence="7" type="primary">20210812</name>
    <name evidence="6" type="ORF">HELRODRAFT_188191</name>
</gene>
<feature type="transmembrane region" description="Helical" evidence="5">
    <location>
        <begin position="104"/>
        <end position="125"/>
    </location>
</feature>
<dbReference type="OrthoDB" id="3026777at2759"/>
<dbReference type="RefSeq" id="XP_009015204.1">
    <property type="nucleotide sequence ID" value="XM_009016956.1"/>
</dbReference>
<keyword evidence="4 5" id="KW-0472">Membrane</keyword>
<dbReference type="PANTHER" id="PTHR23507:SF1">
    <property type="entry name" value="FI18259P1-RELATED"/>
    <property type="match status" value="1"/>
</dbReference>
<sequence>MTMFIEETYRDEHLLGKKQRILLELSTVLYFFAKNAAVPLSQEIIYHFVARKHNMTMDSIDEFTRKLHQEYLPERNSTHPTNDLTFSETRRKIDVINEESSIMAFYLTIAELLPTTMFILLFGFYSDFTGNRRFMMYLPCLGTAVYTLGFLFPFYLFDGNMGRIGTKVILITTSIVSGMSGNISGYLCGNASYISDTDSVKRRTLRLAIVEFSIGITFALTSLLNGFWINKFGSLDQPLWFIFICSLAPFVILFFFVQEPNGSLTSDLDDYHPNLTLKETIKKIFNFRHIFHLRSLEQKKMWLMFVGFIVYSFAQQGQERVFVLYLKGNPFLWDSIQIGLFLFTLYGLSGISSWPGVPLLQKCIGDVSIFFLAIASKFLGSLLLGLSTNSGEVYGAAVVQLFHLLPYAVGRSLISQLVGHEEQGSVYAVLHSVLAVVMFLGPLCHTYLYTLTMSSMPGMVFIISGVFLAIPFTTTAWAYFLDPWTKSLKSDGYSNIDDLPVSTTP</sequence>
<comment type="subcellular location">
    <subcellularLocation>
        <location evidence="1">Membrane</location>
        <topology evidence="1">Multi-pass membrane protein</topology>
    </subcellularLocation>
</comment>
<feature type="transmembrane region" description="Helical" evidence="5">
    <location>
        <begin position="460"/>
        <end position="480"/>
    </location>
</feature>
<dbReference type="HOGENOM" id="CLU_028365_1_1_1"/>
<feature type="transmembrane region" description="Helical" evidence="5">
    <location>
        <begin position="338"/>
        <end position="357"/>
    </location>
</feature>
<feature type="transmembrane region" description="Helical" evidence="5">
    <location>
        <begin position="426"/>
        <end position="448"/>
    </location>
</feature>
<dbReference type="EnsemblMetazoa" id="HelroT188191">
    <property type="protein sequence ID" value="HelroP188191"/>
    <property type="gene ID" value="HelroG188191"/>
</dbReference>
<dbReference type="OMA" id="FWFTLIC"/>
<evidence type="ECO:0000256" key="5">
    <source>
        <dbReference type="SAM" id="Phobius"/>
    </source>
</evidence>
<evidence type="ECO:0008006" key="9">
    <source>
        <dbReference type="Google" id="ProtNLM"/>
    </source>
</evidence>
<reference evidence="6 8" key="2">
    <citation type="journal article" date="2013" name="Nature">
        <title>Insights into bilaterian evolution from three spiralian genomes.</title>
        <authorList>
            <person name="Simakov O."/>
            <person name="Marletaz F."/>
            <person name="Cho S.J."/>
            <person name="Edsinger-Gonzales E."/>
            <person name="Havlak P."/>
            <person name="Hellsten U."/>
            <person name="Kuo D.H."/>
            <person name="Larsson T."/>
            <person name="Lv J."/>
            <person name="Arendt D."/>
            <person name="Savage R."/>
            <person name="Osoegawa K."/>
            <person name="de Jong P."/>
            <person name="Grimwood J."/>
            <person name="Chapman J.A."/>
            <person name="Shapiro H."/>
            <person name="Aerts A."/>
            <person name="Otillar R.P."/>
            <person name="Terry A.Y."/>
            <person name="Boore J.L."/>
            <person name="Grigoriev I.V."/>
            <person name="Lindberg D.R."/>
            <person name="Seaver E.C."/>
            <person name="Weisblat D.A."/>
            <person name="Putnam N.H."/>
            <person name="Rokhsar D.S."/>
        </authorList>
    </citation>
    <scope>NUCLEOTIDE SEQUENCE</scope>
</reference>
<dbReference type="InParanoid" id="T1FPR5"/>
<keyword evidence="2 5" id="KW-0812">Transmembrane</keyword>
<dbReference type="STRING" id="6412.T1FPR5"/>
<organism evidence="7 8">
    <name type="scientific">Helobdella robusta</name>
    <name type="common">Californian leech</name>
    <dbReference type="NCBI Taxonomy" id="6412"/>
    <lineage>
        <taxon>Eukaryota</taxon>
        <taxon>Metazoa</taxon>
        <taxon>Spiralia</taxon>
        <taxon>Lophotrochozoa</taxon>
        <taxon>Annelida</taxon>
        <taxon>Clitellata</taxon>
        <taxon>Hirudinea</taxon>
        <taxon>Rhynchobdellida</taxon>
        <taxon>Glossiphoniidae</taxon>
        <taxon>Helobdella</taxon>
    </lineage>
</organism>
<protein>
    <recommendedName>
        <fullName evidence="9">Major facilitator superfamily (MFS) profile domain-containing protein</fullName>
    </recommendedName>
</protein>
<feature type="transmembrane region" description="Helical" evidence="5">
    <location>
        <begin position="369"/>
        <end position="387"/>
    </location>
</feature>
<dbReference type="AlphaFoldDB" id="T1FPR5"/>
<dbReference type="Proteomes" id="UP000015101">
    <property type="component" value="Unassembled WGS sequence"/>
</dbReference>
<proteinExistence type="predicted"/>
<dbReference type="InterPro" id="IPR011701">
    <property type="entry name" value="MFS"/>
</dbReference>
<evidence type="ECO:0000256" key="2">
    <source>
        <dbReference type="ARBA" id="ARBA00022692"/>
    </source>
</evidence>
<feature type="transmembrane region" description="Helical" evidence="5">
    <location>
        <begin position="207"/>
        <end position="227"/>
    </location>
</feature>
<dbReference type="Pfam" id="PF07690">
    <property type="entry name" value="MFS_1"/>
    <property type="match status" value="1"/>
</dbReference>
<evidence type="ECO:0000313" key="8">
    <source>
        <dbReference type="Proteomes" id="UP000015101"/>
    </source>
</evidence>
<dbReference type="SUPFAM" id="SSF103473">
    <property type="entry name" value="MFS general substrate transporter"/>
    <property type="match status" value="1"/>
</dbReference>
<accession>T1FPR5</accession>
<dbReference type="EMBL" id="AMQM01000414">
    <property type="status" value="NOT_ANNOTATED_CDS"/>
    <property type="molecule type" value="Genomic_DNA"/>
</dbReference>
<reference evidence="8" key="1">
    <citation type="submission" date="2012-12" db="EMBL/GenBank/DDBJ databases">
        <authorList>
            <person name="Hellsten U."/>
            <person name="Grimwood J."/>
            <person name="Chapman J.A."/>
            <person name="Shapiro H."/>
            <person name="Aerts A."/>
            <person name="Otillar R.P."/>
            <person name="Terry A.Y."/>
            <person name="Boore J.L."/>
            <person name="Simakov O."/>
            <person name="Marletaz F."/>
            <person name="Cho S.-J."/>
            <person name="Edsinger-Gonzales E."/>
            <person name="Havlak P."/>
            <person name="Kuo D.-H."/>
            <person name="Larsson T."/>
            <person name="Lv J."/>
            <person name="Arendt D."/>
            <person name="Savage R."/>
            <person name="Osoegawa K."/>
            <person name="de Jong P."/>
            <person name="Lindberg D.R."/>
            <person name="Seaver E.C."/>
            <person name="Weisblat D.A."/>
            <person name="Putnam N.H."/>
            <person name="Grigoriev I.V."/>
            <person name="Rokhsar D.S."/>
        </authorList>
    </citation>
    <scope>NUCLEOTIDE SEQUENCE</scope>
</reference>
<dbReference type="EMBL" id="KB096324">
    <property type="protein sequence ID" value="ESO05836.1"/>
    <property type="molecule type" value="Genomic_DNA"/>
</dbReference>
<evidence type="ECO:0000313" key="6">
    <source>
        <dbReference type="EMBL" id="ESO05836.1"/>
    </source>
</evidence>
<name>T1FPR5_HELRO</name>
<evidence type="ECO:0000256" key="4">
    <source>
        <dbReference type="ARBA" id="ARBA00023136"/>
    </source>
</evidence>
<feature type="transmembrane region" description="Helical" evidence="5">
    <location>
        <begin position="239"/>
        <end position="257"/>
    </location>
</feature>
<feature type="transmembrane region" description="Helical" evidence="5">
    <location>
        <begin position="393"/>
        <end position="414"/>
    </location>
</feature>
<reference evidence="7" key="3">
    <citation type="submission" date="2015-06" db="UniProtKB">
        <authorList>
            <consortium name="EnsemblMetazoa"/>
        </authorList>
    </citation>
    <scope>IDENTIFICATION</scope>
</reference>
<dbReference type="GO" id="GO:0055085">
    <property type="term" value="P:transmembrane transport"/>
    <property type="evidence" value="ECO:0000318"/>
    <property type="project" value="GO_Central"/>
</dbReference>
<dbReference type="CTD" id="20210812"/>
<dbReference type="GeneID" id="20210812"/>
<dbReference type="KEGG" id="hro:HELRODRAFT_188191"/>
<dbReference type="InterPro" id="IPR036259">
    <property type="entry name" value="MFS_trans_sf"/>
</dbReference>
<evidence type="ECO:0000256" key="1">
    <source>
        <dbReference type="ARBA" id="ARBA00004141"/>
    </source>
</evidence>
<dbReference type="Gene3D" id="1.20.1250.20">
    <property type="entry name" value="MFS general substrate transporter like domains"/>
    <property type="match status" value="1"/>
</dbReference>
<keyword evidence="3 5" id="KW-1133">Transmembrane helix</keyword>